<dbReference type="EMBL" id="JACSQO010000017">
    <property type="protein sequence ID" value="MBD7946328.1"/>
    <property type="molecule type" value="Genomic_DNA"/>
</dbReference>
<gene>
    <name evidence="2" type="ORF">H9650_19690</name>
</gene>
<comment type="caution">
    <text evidence="2">The sequence shown here is derived from an EMBL/GenBank/DDBJ whole genome shotgun (WGS) entry which is preliminary data.</text>
</comment>
<dbReference type="InterPro" id="IPR006448">
    <property type="entry name" value="Phage_term_ssu_P27"/>
</dbReference>
<keyword evidence="3" id="KW-1185">Reference proteome</keyword>
<dbReference type="Pfam" id="PF05119">
    <property type="entry name" value="Terminase_4"/>
    <property type="match status" value="1"/>
</dbReference>
<sequence length="114" mass="12938">MSGMVKVTDLEKQMLGRVDPFDMLEISKVKRYISIEKQIRKLQQAINKEGVMVTTVNASQEFIKANPALNELNKLTKTLIPLENSIKFTSLPEALPEEDLNSKDNDEPKVSDLY</sequence>
<name>A0ABR8REV6_9BACI</name>
<evidence type="ECO:0000313" key="2">
    <source>
        <dbReference type="EMBL" id="MBD7946328.1"/>
    </source>
</evidence>
<reference evidence="2 3" key="1">
    <citation type="submission" date="2020-08" db="EMBL/GenBank/DDBJ databases">
        <title>A Genomic Blueprint of the Chicken Gut Microbiome.</title>
        <authorList>
            <person name="Gilroy R."/>
            <person name="Ravi A."/>
            <person name="Getino M."/>
            <person name="Pursley I."/>
            <person name="Horton D.L."/>
            <person name="Alikhan N.-F."/>
            <person name="Baker D."/>
            <person name="Gharbi K."/>
            <person name="Hall N."/>
            <person name="Watson M."/>
            <person name="Adriaenssens E.M."/>
            <person name="Foster-Nyarko E."/>
            <person name="Jarju S."/>
            <person name="Secka A."/>
            <person name="Antonio M."/>
            <person name="Oren A."/>
            <person name="Chaudhuri R."/>
            <person name="La Ragione R.M."/>
            <person name="Hildebrand F."/>
            <person name="Pallen M.J."/>
        </authorList>
    </citation>
    <scope>NUCLEOTIDE SEQUENCE [LARGE SCALE GENOMIC DNA]</scope>
    <source>
        <strain evidence="2 3">Sa2BUA9</strain>
    </source>
</reference>
<feature type="region of interest" description="Disordered" evidence="1">
    <location>
        <begin position="93"/>
        <end position="114"/>
    </location>
</feature>
<dbReference type="Proteomes" id="UP000640786">
    <property type="component" value="Unassembled WGS sequence"/>
</dbReference>
<feature type="compositionally biased region" description="Basic and acidic residues" evidence="1">
    <location>
        <begin position="100"/>
        <end position="114"/>
    </location>
</feature>
<protein>
    <submittedName>
        <fullName evidence="2">P27 family phage terminase small subunit</fullName>
    </submittedName>
</protein>
<organism evidence="2 3">
    <name type="scientific">Psychrobacillus faecigallinarum</name>
    <dbReference type="NCBI Taxonomy" id="2762235"/>
    <lineage>
        <taxon>Bacteria</taxon>
        <taxon>Bacillati</taxon>
        <taxon>Bacillota</taxon>
        <taxon>Bacilli</taxon>
        <taxon>Bacillales</taxon>
        <taxon>Bacillaceae</taxon>
        <taxon>Psychrobacillus</taxon>
    </lineage>
</organism>
<proteinExistence type="predicted"/>
<evidence type="ECO:0000256" key="1">
    <source>
        <dbReference type="SAM" id="MobiDB-lite"/>
    </source>
</evidence>
<accession>A0ABR8REV6</accession>
<evidence type="ECO:0000313" key="3">
    <source>
        <dbReference type="Proteomes" id="UP000640786"/>
    </source>
</evidence>